<accession>A0A286I9V0</accession>
<sequence>MKTDPESFIRANTALSAPPHVPEIRLHLADEAHELWLKTEEELDALGLPPPFWAFAWAGGQGLARHILDNPHLVEGRTVLDFASGSGLVAIAASRAAAARVTAADIDPWSATAARLNAAANDVAFEISQSDLVGSDRGWDVVLAGDVFYDQAMTAMILPWFRDLSRRGADVLIGDPGRSYCPREGLQLLATYQVPVTRALEDSEIKRTSVYRFTG</sequence>
<keyword evidence="1" id="KW-0489">Methyltransferase</keyword>
<keyword evidence="2" id="KW-0808">Transferase</keyword>
<name>A0A286I9V0_9HYPH</name>
<reference evidence="4" key="1">
    <citation type="submission" date="2017-08" db="EMBL/GenBank/DDBJ databases">
        <authorList>
            <person name="Varghese N."/>
            <person name="Submissions S."/>
        </authorList>
    </citation>
    <scope>NUCLEOTIDE SEQUENCE [LARGE SCALE GENOMIC DNA]</scope>
    <source>
        <strain evidence="4">KCTC 23107</strain>
    </source>
</reference>
<dbReference type="AlphaFoldDB" id="A0A286I9V0"/>
<dbReference type="Proteomes" id="UP000219465">
    <property type="component" value="Unassembled WGS sequence"/>
</dbReference>
<dbReference type="Pfam" id="PF06325">
    <property type="entry name" value="PrmA"/>
    <property type="match status" value="1"/>
</dbReference>
<dbReference type="Gene3D" id="3.40.50.150">
    <property type="entry name" value="Vaccinia Virus protein VP39"/>
    <property type="match status" value="1"/>
</dbReference>
<dbReference type="SUPFAM" id="SSF53335">
    <property type="entry name" value="S-adenosyl-L-methionine-dependent methyltransferases"/>
    <property type="match status" value="1"/>
</dbReference>
<gene>
    <name evidence="3" type="ORF">SAMN05877838_1780</name>
</gene>
<dbReference type="InterPro" id="IPR050078">
    <property type="entry name" value="Ribosomal_L11_MeTrfase_PrmA"/>
</dbReference>
<dbReference type="PANTHER" id="PTHR43648">
    <property type="entry name" value="ELECTRON TRANSFER FLAVOPROTEIN BETA SUBUNIT LYSINE METHYLTRANSFERASE"/>
    <property type="match status" value="1"/>
</dbReference>
<dbReference type="GO" id="GO:0016279">
    <property type="term" value="F:protein-lysine N-methyltransferase activity"/>
    <property type="evidence" value="ECO:0007669"/>
    <property type="project" value="TreeGrafter"/>
</dbReference>
<organism evidence="3 4">
    <name type="scientific">Hoeflea halophila</name>
    <dbReference type="NCBI Taxonomy" id="714899"/>
    <lineage>
        <taxon>Bacteria</taxon>
        <taxon>Pseudomonadati</taxon>
        <taxon>Pseudomonadota</taxon>
        <taxon>Alphaproteobacteria</taxon>
        <taxon>Hyphomicrobiales</taxon>
        <taxon>Rhizobiaceae</taxon>
        <taxon>Hoeflea</taxon>
    </lineage>
</organism>
<dbReference type="RefSeq" id="WP_097107037.1">
    <property type="nucleotide sequence ID" value="NZ_OCPC01000002.1"/>
</dbReference>
<protein>
    <submittedName>
        <fullName evidence="3">Predicted nicotinamide N-methyase</fullName>
    </submittedName>
</protein>
<dbReference type="GO" id="GO:0032259">
    <property type="term" value="P:methylation"/>
    <property type="evidence" value="ECO:0007669"/>
    <property type="project" value="UniProtKB-KW"/>
</dbReference>
<dbReference type="PANTHER" id="PTHR43648:SF1">
    <property type="entry name" value="ELECTRON TRANSFER FLAVOPROTEIN BETA SUBUNIT LYSINE METHYLTRANSFERASE"/>
    <property type="match status" value="1"/>
</dbReference>
<dbReference type="OrthoDB" id="9794615at2"/>
<evidence type="ECO:0000256" key="2">
    <source>
        <dbReference type="ARBA" id="ARBA00022679"/>
    </source>
</evidence>
<proteinExistence type="predicted"/>
<keyword evidence="4" id="KW-1185">Reference proteome</keyword>
<evidence type="ECO:0000256" key="1">
    <source>
        <dbReference type="ARBA" id="ARBA00022603"/>
    </source>
</evidence>
<evidence type="ECO:0000313" key="4">
    <source>
        <dbReference type="Proteomes" id="UP000219465"/>
    </source>
</evidence>
<dbReference type="InterPro" id="IPR029063">
    <property type="entry name" value="SAM-dependent_MTases_sf"/>
</dbReference>
<evidence type="ECO:0000313" key="3">
    <source>
        <dbReference type="EMBL" id="SOE16895.1"/>
    </source>
</evidence>
<dbReference type="EMBL" id="OCPC01000002">
    <property type="protein sequence ID" value="SOE16895.1"/>
    <property type="molecule type" value="Genomic_DNA"/>
</dbReference>